<dbReference type="Gene3D" id="3.40.50.1000">
    <property type="entry name" value="HAD superfamily/HAD-like"/>
    <property type="match status" value="1"/>
</dbReference>
<dbReference type="HOGENOM" id="CLU_134963_0_0_9"/>
<dbReference type="RefSeq" id="WP_007869477.1">
    <property type="nucleotide sequence ID" value="NZ_JH376430.1"/>
</dbReference>
<dbReference type="Proteomes" id="UP000003763">
    <property type="component" value="Unassembled WGS sequence"/>
</dbReference>
<organism evidence="1 2">
    <name type="scientific">[Clostridium] citroniae WAL-17108</name>
    <dbReference type="NCBI Taxonomy" id="742733"/>
    <lineage>
        <taxon>Bacteria</taxon>
        <taxon>Bacillati</taxon>
        <taxon>Bacillota</taxon>
        <taxon>Clostridia</taxon>
        <taxon>Lachnospirales</taxon>
        <taxon>Lachnospiraceae</taxon>
        <taxon>Enterocloster</taxon>
    </lineage>
</organism>
<dbReference type="SUPFAM" id="SSF56784">
    <property type="entry name" value="HAD-like"/>
    <property type="match status" value="1"/>
</dbReference>
<dbReference type="EMBL" id="ADLJ01000049">
    <property type="protein sequence ID" value="EHE95806.1"/>
    <property type="molecule type" value="Genomic_DNA"/>
</dbReference>
<proteinExistence type="predicted"/>
<comment type="caution">
    <text evidence="1">The sequence shown here is derived from an EMBL/GenBank/DDBJ whole genome shotgun (WGS) entry which is preliminary data.</text>
</comment>
<evidence type="ECO:0000313" key="1">
    <source>
        <dbReference type="EMBL" id="EHE95806.1"/>
    </source>
</evidence>
<dbReference type="InterPro" id="IPR023214">
    <property type="entry name" value="HAD_sf"/>
</dbReference>
<gene>
    <name evidence="1" type="ORF">HMPREF9469_05301</name>
</gene>
<sequence length="123" mass="14236">MMLAISSLPHTWILDLDGTLVEHNGYKIYGKDRVLPGIKKFFEQIPSADYVLILTARKEQYKAETEMFLEENGLRFDKILYDMPVGERILINDRKPSGLEMGISINKTRDARCDLFINIEKNL</sequence>
<reference evidence="1 2" key="1">
    <citation type="submission" date="2011-08" db="EMBL/GenBank/DDBJ databases">
        <title>The Genome Sequence of Clostridium citroniae WAL-17108.</title>
        <authorList>
            <consortium name="The Broad Institute Genome Sequencing Platform"/>
            <person name="Earl A."/>
            <person name="Ward D."/>
            <person name="Feldgarden M."/>
            <person name="Gevers D."/>
            <person name="Finegold S.M."/>
            <person name="Summanen P.H."/>
            <person name="Molitoris D.R."/>
            <person name="Vaisanen M.L."/>
            <person name="Daigneault M."/>
            <person name="Allen-Vercoe E."/>
            <person name="Young S.K."/>
            <person name="Zeng Q."/>
            <person name="Gargeya S."/>
            <person name="Fitzgerald M."/>
            <person name="Haas B."/>
            <person name="Abouelleil A."/>
            <person name="Alvarado L."/>
            <person name="Arachchi H.M."/>
            <person name="Berlin A."/>
            <person name="Brown A."/>
            <person name="Chapman S.B."/>
            <person name="Chen Z."/>
            <person name="Dunbar C."/>
            <person name="Freedman E."/>
            <person name="Gearin G."/>
            <person name="Gellesch M."/>
            <person name="Goldberg J."/>
            <person name="Griggs A."/>
            <person name="Gujja S."/>
            <person name="Heiman D."/>
            <person name="Howarth C."/>
            <person name="Larson L."/>
            <person name="Lui A."/>
            <person name="MacDonald P.J.P."/>
            <person name="Montmayeur A."/>
            <person name="Murphy C."/>
            <person name="Neiman D."/>
            <person name="Pearson M."/>
            <person name="Priest M."/>
            <person name="Roberts A."/>
            <person name="Saif S."/>
            <person name="Shea T."/>
            <person name="Shenoy N."/>
            <person name="Sisk P."/>
            <person name="Stolte C."/>
            <person name="Sykes S."/>
            <person name="Wortman J."/>
            <person name="Nusbaum C."/>
            <person name="Birren B."/>
        </authorList>
    </citation>
    <scope>NUCLEOTIDE SEQUENCE [LARGE SCALE GENOMIC DNA]</scope>
    <source>
        <strain evidence="1 2">WAL-17108</strain>
    </source>
</reference>
<name>G5HRT9_9FIRM</name>
<evidence type="ECO:0000313" key="2">
    <source>
        <dbReference type="Proteomes" id="UP000003763"/>
    </source>
</evidence>
<evidence type="ECO:0008006" key="3">
    <source>
        <dbReference type="Google" id="ProtNLM"/>
    </source>
</evidence>
<dbReference type="InterPro" id="IPR036412">
    <property type="entry name" value="HAD-like_sf"/>
</dbReference>
<accession>G5HRT9</accession>
<dbReference type="eggNOG" id="COG0647">
    <property type="taxonomic scope" value="Bacteria"/>
</dbReference>
<protein>
    <recommendedName>
        <fullName evidence="3">FCP1 homology domain-containing protein</fullName>
    </recommendedName>
</protein>
<dbReference type="AlphaFoldDB" id="G5HRT9"/>
<dbReference type="PATRIC" id="fig|742733.3.peg.5436"/>